<dbReference type="InterPro" id="IPR000792">
    <property type="entry name" value="Tscrpt_reg_LuxR_C"/>
</dbReference>
<dbReference type="InterPro" id="IPR027417">
    <property type="entry name" value="P-loop_NTPase"/>
</dbReference>
<dbReference type="Gene3D" id="1.10.10.10">
    <property type="entry name" value="Winged helix-like DNA-binding domain superfamily/Winged helix DNA-binding domain"/>
    <property type="match status" value="1"/>
</dbReference>
<dbReference type="SUPFAM" id="SSF52540">
    <property type="entry name" value="P-loop containing nucleoside triphosphate hydrolases"/>
    <property type="match status" value="1"/>
</dbReference>
<dbReference type="SUPFAM" id="SSF46894">
    <property type="entry name" value="C-terminal effector domain of the bipartite response regulators"/>
    <property type="match status" value="1"/>
</dbReference>
<dbReference type="Pfam" id="PF13191">
    <property type="entry name" value="AAA_16"/>
    <property type="match status" value="1"/>
</dbReference>
<dbReference type="CDD" id="cd06170">
    <property type="entry name" value="LuxR_C_like"/>
    <property type="match status" value="1"/>
</dbReference>
<feature type="domain" description="HTH luxR-type" evidence="3">
    <location>
        <begin position="875"/>
        <end position="940"/>
    </location>
</feature>
<dbReference type="InterPro" id="IPR041664">
    <property type="entry name" value="AAA_16"/>
</dbReference>
<dbReference type="InterPro" id="IPR016032">
    <property type="entry name" value="Sig_transdc_resp-reg_C-effctor"/>
</dbReference>
<dbReference type="SMART" id="SM00421">
    <property type="entry name" value="HTH_LUXR"/>
    <property type="match status" value="1"/>
</dbReference>
<evidence type="ECO:0000313" key="4">
    <source>
        <dbReference type="EMBL" id="MBO2438975.1"/>
    </source>
</evidence>
<dbReference type="PANTHER" id="PTHR16305">
    <property type="entry name" value="TESTICULAR SOLUBLE ADENYLYL CYCLASE"/>
    <property type="match status" value="1"/>
</dbReference>
<evidence type="ECO:0000259" key="3">
    <source>
        <dbReference type="PROSITE" id="PS50043"/>
    </source>
</evidence>
<dbReference type="PROSITE" id="PS00622">
    <property type="entry name" value="HTH_LUXR_1"/>
    <property type="match status" value="1"/>
</dbReference>
<evidence type="ECO:0000313" key="5">
    <source>
        <dbReference type="Proteomes" id="UP000666915"/>
    </source>
</evidence>
<dbReference type="PRINTS" id="PR00038">
    <property type="entry name" value="HTHLUXR"/>
</dbReference>
<dbReference type="EMBL" id="JAGEOK010000009">
    <property type="protein sequence ID" value="MBO2438975.1"/>
    <property type="molecule type" value="Genomic_DNA"/>
</dbReference>
<organism evidence="4 5">
    <name type="scientific">Actinomadura nitritigenes</name>
    <dbReference type="NCBI Taxonomy" id="134602"/>
    <lineage>
        <taxon>Bacteria</taxon>
        <taxon>Bacillati</taxon>
        <taxon>Actinomycetota</taxon>
        <taxon>Actinomycetes</taxon>
        <taxon>Streptosporangiales</taxon>
        <taxon>Thermomonosporaceae</taxon>
        <taxon>Actinomadura</taxon>
    </lineage>
</organism>
<dbReference type="Pfam" id="PF00196">
    <property type="entry name" value="GerE"/>
    <property type="match status" value="1"/>
</dbReference>
<dbReference type="RefSeq" id="WP_208267276.1">
    <property type="nucleotide sequence ID" value="NZ_BAAAGM010000031.1"/>
</dbReference>
<dbReference type="PANTHER" id="PTHR16305:SF35">
    <property type="entry name" value="TRANSCRIPTIONAL ACTIVATOR DOMAIN"/>
    <property type="match status" value="1"/>
</dbReference>
<name>A0ABS3QYA2_9ACTN</name>
<gene>
    <name evidence="4" type="ORF">J4557_15755</name>
</gene>
<protein>
    <submittedName>
        <fullName evidence="4">AAA family ATPase</fullName>
    </submittedName>
</protein>
<sequence>MAVEEMARRRCGGARRAAAPPAVAAGGLPLRGREPEVALLLERFAALAAGEGGVLVVEGPPGSGRTRLLAVARTRALAAGLPCRHGAGVPGGLPVPLGPLLDALGTGPASLPDAAAVHADGLRSRTLREVTDGLARRAARGPLVVCLDDVQWCDPVTLHALAELLDGRAGSLVLWVLAVGPRSGDGTDPSLERIQESGGHRIVLGPLADRAVTALAADLLGGEPDGTVMAAARRAQGMPQLIVELLQGLREDGRVTVRGGVASTAGEAIPRRFHALVRRRLDRLPPRSRQDLRVASVLDEPFTVAELAALAGAPAGEAAAMAAEAVRAGMLDETGGLLGFRHDLIRQAISETLPAALRRCLRRRAVDVRLAGGGSAEDVAAVLAESASPGDRRAVNLLREAAAGLAGTAPSEAVALSRRALELAGPSGPDTPEIVGETAELLAGNGRFAEAGALAGTALAGCLAPEAEARLRLRAARLVSHSSAAEAVRHCRTGLAVPGLPDGLRARLSAAEALHLSQMGDAAHAIAAAGPSADDDAAEAMLLAARSRDALSRLDLGLASALQDRADSAAVRAGTPRPAWAPESFGRAFLLTASGRTGAALREAGERVRAARRTGDAAAAVLWSMASARILLDAGRPADARAEAGAALAAAGDLASGDFADTTARYAHGRAAVRLGDREGIARCAADGARMMGADAPVVRRTGAWLAALAADALGETARLAGLVEAAWGGADASGPAPGAPPDPADHVVLVRLALRAELTGAAATAADRAADLDPGSPLLRGIAVQARGLVDDDPDLLLHAVKLFEDAERPLVRASAAEDAGRALGRYGDPAARDLLNTALDLYEESGAAREAARARRRLRVLGVRPARPSRDGAEEGRWGLTAAEVKVARLVAQGATNRQVAEQLFLSRHTVNTHLRNVFTKWGINSRVELARRMLAHETG</sequence>
<keyword evidence="5" id="KW-1185">Reference proteome</keyword>
<keyword evidence="1" id="KW-0547">Nucleotide-binding</keyword>
<evidence type="ECO:0000256" key="2">
    <source>
        <dbReference type="ARBA" id="ARBA00022840"/>
    </source>
</evidence>
<proteinExistence type="predicted"/>
<dbReference type="InterPro" id="IPR036388">
    <property type="entry name" value="WH-like_DNA-bd_sf"/>
</dbReference>
<dbReference type="Proteomes" id="UP000666915">
    <property type="component" value="Unassembled WGS sequence"/>
</dbReference>
<reference evidence="4 5" key="1">
    <citation type="submission" date="2021-03" db="EMBL/GenBank/DDBJ databases">
        <authorList>
            <person name="Kanchanasin P."/>
            <person name="Saeng-In P."/>
            <person name="Phongsopitanun W."/>
            <person name="Yuki M."/>
            <person name="Kudo T."/>
            <person name="Ohkuma M."/>
            <person name="Tanasupawat S."/>
        </authorList>
    </citation>
    <scope>NUCLEOTIDE SEQUENCE [LARGE SCALE GENOMIC DNA]</scope>
    <source>
        <strain evidence="4 5">L46</strain>
    </source>
</reference>
<comment type="caution">
    <text evidence="4">The sequence shown here is derived from an EMBL/GenBank/DDBJ whole genome shotgun (WGS) entry which is preliminary data.</text>
</comment>
<keyword evidence="2" id="KW-0067">ATP-binding</keyword>
<dbReference type="PROSITE" id="PS50043">
    <property type="entry name" value="HTH_LUXR_2"/>
    <property type="match status" value="1"/>
</dbReference>
<evidence type="ECO:0000256" key="1">
    <source>
        <dbReference type="ARBA" id="ARBA00022741"/>
    </source>
</evidence>
<accession>A0ABS3QYA2</accession>